<organism evidence="3 4">
    <name type="scientific">Acinonyx jubatus</name>
    <name type="common">Cheetah</name>
    <dbReference type="NCBI Taxonomy" id="32536"/>
    <lineage>
        <taxon>Eukaryota</taxon>
        <taxon>Metazoa</taxon>
        <taxon>Chordata</taxon>
        <taxon>Craniata</taxon>
        <taxon>Vertebrata</taxon>
        <taxon>Euteleostomi</taxon>
        <taxon>Mammalia</taxon>
        <taxon>Eutheria</taxon>
        <taxon>Laurasiatheria</taxon>
        <taxon>Carnivora</taxon>
        <taxon>Feliformia</taxon>
        <taxon>Felidae</taxon>
        <taxon>Felinae</taxon>
        <taxon>Acinonyx</taxon>
    </lineage>
</organism>
<dbReference type="Proteomes" id="UP001652583">
    <property type="component" value="Chromosome B4"/>
</dbReference>
<keyword evidence="1" id="KW-0472">Membrane</keyword>
<evidence type="ECO:0000256" key="1">
    <source>
        <dbReference type="SAM" id="Phobius"/>
    </source>
</evidence>
<evidence type="ECO:0000313" key="3">
    <source>
        <dbReference type="Proteomes" id="UP001652583"/>
    </source>
</evidence>
<name>A0A6J2AKS0_ACIJB</name>
<dbReference type="AlphaFoldDB" id="A0A6J2AKS0"/>
<keyword evidence="3" id="KW-1185">Reference proteome</keyword>
<dbReference type="KEGG" id="aju:106965494"/>
<feature type="transmembrane region" description="Helical" evidence="1">
    <location>
        <begin position="68"/>
        <end position="87"/>
    </location>
</feature>
<feature type="transmembrane region" description="Helical" evidence="1">
    <location>
        <begin position="120"/>
        <end position="140"/>
    </location>
</feature>
<dbReference type="Gene3D" id="1.20.1440.80">
    <property type="entry name" value="Gap junction channel protein cysteine-rich domain"/>
    <property type="match status" value="1"/>
</dbReference>
<keyword evidence="1" id="KW-1133">Transmembrane helix</keyword>
<sequence length="285" mass="32781">MLQLDLDHYSNCHRLLHSSQVLSGVLLVLDSVVPWDSEEMAAAAVAGLIPVLHSVAGDKSRYYIGRQLWFGFIAVYGVVVYVVRMPWVPIHEDFWCHGNITNTCLIECFEKSFNSPVVGIWYFFFFIFLALFFLMEFFMAQIRHKQIKAKSVESAAGEMEEGSMVGIQEHAPSPKKSILNFHQEKMLLLLYLLYFLLQVGAQCVFLFFLMYQHLPLVSQAIIHCSTKSCPGPYFCLIRGTMEKRMSIYTLITLSFMIILFCSGFFMYSIHHYLLKGLASAKFWLD</sequence>
<gene>
    <name evidence="4" type="primary">LOC106965494</name>
</gene>
<dbReference type="Pfam" id="PF00029">
    <property type="entry name" value="Connexin"/>
    <property type="match status" value="1"/>
</dbReference>
<dbReference type="GeneID" id="106965494"/>
<keyword evidence="1" id="KW-0812">Transmembrane</keyword>
<dbReference type="InterPro" id="IPR038359">
    <property type="entry name" value="Connexin_N_sf"/>
</dbReference>
<dbReference type="RefSeq" id="XP_026930028.1">
    <property type="nucleotide sequence ID" value="XM_027074227.2"/>
</dbReference>
<evidence type="ECO:0000313" key="4">
    <source>
        <dbReference type="RefSeq" id="XP_026930028.1"/>
    </source>
</evidence>
<accession>A0A6J2AKS0</accession>
<feature type="transmembrane region" description="Helical" evidence="1">
    <location>
        <begin position="186"/>
        <end position="211"/>
    </location>
</feature>
<dbReference type="InterPro" id="IPR013092">
    <property type="entry name" value="Connexin_N"/>
</dbReference>
<proteinExistence type="predicted"/>
<protein>
    <submittedName>
        <fullName evidence="4">Uncharacterized protein LOC106965494 isoform X1</fullName>
    </submittedName>
</protein>
<feature type="domain" description="Connexin N-terminal" evidence="2">
    <location>
        <begin position="63"/>
        <end position="267"/>
    </location>
</feature>
<feature type="transmembrane region" description="Helical" evidence="1">
    <location>
        <begin position="247"/>
        <end position="267"/>
    </location>
</feature>
<reference evidence="4" key="1">
    <citation type="submission" date="2025-08" db="UniProtKB">
        <authorList>
            <consortium name="RefSeq"/>
        </authorList>
    </citation>
    <scope>IDENTIFICATION</scope>
    <source>
        <tissue evidence="4">Blood</tissue>
    </source>
</reference>
<evidence type="ECO:0000259" key="2">
    <source>
        <dbReference type="Pfam" id="PF00029"/>
    </source>
</evidence>